<dbReference type="GO" id="GO:0071555">
    <property type="term" value="P:cell wall organization"/>
    <property type="evidence" value="ECO:0007669"/>
    <property type="project" value="UniProtKB-KW"/>
</dbReference>
<evidence type="ECO:0000256" key="1">
    <source>
        <dbReference type="ARBA" id="ARBA00002734"/>
    </source>
</evidence>
<accession>A0A4P6YS41</accession>
<keyword evidence="9 17" id="KW-0547">Nucleotide-binding</keyword>
<evidence type="ECO:0000256" key="7">
    <source>
        <dbReference type="ARBA" id="ARBA00022490"/>
    </source>
</evidence>
<dbReference type="PANTHER" id="PTHR43692:SF1">
    <property type="entry name" value="UDP-N-ACETYLMURAMOYLALANINE--D-GLUTAMATE LIGASE"/>
    <property type="match status" value="1"/>
</dbReference>
<dbReference type="Pfam" id="PF02875">
    <property type="entry name" value="Mur_ligase_C"/>
    <property type="match status" value="1"/>
</dbReference>
<evidence type="ECO:0000313" key="22">
    <source>
        <dbReference type="Proteomes" id="UP000292886"/>
    </source>
</evidence>
<dbReference type="InterPro" id="IPR036615">
    <property type="entry name" value="Mur_ligase_C_dom_sf"/>
</dbReference>
<keyword evidence="13 17" id="KW-0961">Cell wall biogenesis/degradation</keyword>
<dbReference type="GO" id="GO:0008360">
    <property type="term" value="P:regulation of cell shape"/>
    <property type="evidence" value="ECO:0007669"/>
    <property type="project" value="UniProtKB-KW"/>
</dbReference>
<dbReference type="Pfam" id="PF21799">
    <property type="entry name" value="MurD-like_N"/>
    <property type="match status" value="1"/>
</dbReference>
<dbReference type="Gene3D" id="3.40.1190.10">
    <property type="entry name" value="Mur-like, catalytic domain"/>
    <property type="match status" value="1"/>
</dbReference>
<dbReference type="HAMAP" id="MF_00639">
    <property type="entry name" value="MurD"/>
    <property type="match status" value="1"/>
</dbReference>
<evidence type="ECO:0000256" key="14">
    <source>
        <dbReference type="ARBA" id="ARBA00030398"/>
    </source>
</evidence>
<keyword evidence="12 17" id="KW-0573">Peptidoglycan synthesis</keyword>
<sequence>MRKIANYVDKNVFVLGFARSGAAAAQLLTTLGAHVTVSDNNDLTENPTAQKLMAAGVQFTQDQSAQAIDGFDVLVKNPGINYRNAVVVAAVAQGIPVITEIELGSQVFEGELVAITGSNGKTTTTTLITKMLAQERTAGVAVYAGNIGIPVSEVAPTLSATDTLVAENSSFQLMGTKTYHPHYAVLNNIFSSHLDYHETRENYIAAKMQITANQTEADYFIVNWDTAELQNLAQQSHAQIIPFSRLGQSTEGSYEQDGKLYWRDEFIMNADEMGVPGDHNVENALAAIAVAKLHGRSTAMIAEILKTFSGVRHRTQFVLEAEGRKFYNDSKATDIEATEMALNGFSAPVVLLAGGLDRGDTYERLEANLKAHVKAVVLSGETKDKFATSVREAGVENIQFADTVVDGVPLAWQVSEPGDIILLSPAAASWDQYPDFETRGEMYIDAIEKLTGKKEV</sequence>
<evidence type="ECO:0000256" key="9">
    <source>
        <dbReference type="ARBA" id="ARBA00022741"/>
    </source>
</evidence>
<gene>
    <name evidence="17" type="primary">murD</name>
    <name evidence="21" type="ORF">EQG49_02650</name>
</gene>
<keyword evidence="17 18" id="KW-0131">Cell cycle</keyword>
<keyword evidence="22" id="KW-1185">Reference proteome</keyword>
<evidence type="ECO:0000256" key="2">
    <source>
        <dbReference type="ARBA" id="ARBA00004496"/>
    </source>
</evidence>
<dbReference type="SUPFAM" id="SSF51984">
    <property type="entry name" value="MurCD N-terminal domain"/>
    <property type="match status" value="1"/>
</dbReference>
<feature type="domain" description="Mur ligase central" evidence="20">
    <location>
        <begin position="115"/>
        <end position="291"/>
    </location>
</feature>
<evidence type="ECO:0000256" key="3">
    <source>
        <dbReference type="ARBA" id="ARBA00004752"/>
    </source>
</evidence>
<dbReference type="EC" id="6.3.2.9" evidence="5 17"/>
<name>A0A4P6YS41_9LACO</name>
<evidence type="ECO:0000256" key="18">
    <source>
        <dbReference type="RuleBase" id="RU003664"/>
    </source>
</evidence>
<evidence type="ECO:0000256" key="4">
    <source>
        <dbReference type="ARBA" id="ARBA00010416"/>
    </source>
</evidence>
<dbReference type="SUPFAM" id="SSF53623">
    <property type="entry name" value="MurD-like peptide ligases, catalytic domain"/>
    <property type="match status" value="1"/>
</dbReference>
<feature type="binding site" evidence="17">
    <location>
        <begin position="117"/>
        <end position="123"/>
    </location>
    <ligand>
        <name>ATP</name>
        <dbReference type="ChEBI" id="CHEBI:30616"/>
    </ligand>
</feature>
<comment type="pathway">
    <text evidence="3 17 18">Cell wall biogenesis; peptidoglycan biosynthesis.</text>
</comment>
<keyword evidence="11 17" id="KW-0133">Cell shape</keyword>
<dbReference type="GO" id="GO:0005737">
    <property type="term" value="C:cytoplasm"/>
    <property type="evidence" value="ECO:0007669"/>
    <property type="project" value="UniProtKB-SubCell"/>
</dbReference>
<keyword evidence="8 17" id="KW-0436">Ligase</keyword>
<evidence type="ECO:0000256" key="12">
    <source>
        <dbReference type="ARBA" id="ARBA00022984"/>
    </source>
</evidence>
<dbReference type="InterPro" id="IPR005762">
    <property type="entry name" value="MurD"/>
</dbReference>
<dbReference type="PANTHER" id="PTHR43692">
    <property type="entry name" value="UDP-N-ACETYLMURAMOYLALANINE--D-GLUTAMATE LIGASE"/>
    <property type="match status" value="1"/>
</dbReference>
<dbReference type="Gene3D" id="3.90.190.20">
    <property type="entry name" value="Mur ligase, C-terminal domain"/>
    <property type="match status" value="1"/>
</dbReference>
<dbReference type="GO" id="GO:0008764">
    <property type="term" value="F:UDP-N-acetylmuramoylalanine-D-glutamate ligase activity"/>
    <property type="evidence" value="ECO:0007669"/>
    <property type="project" value="UniProtKB-UniRule"/>
</dbReference>
<dbReference type="UniPathway" id="UPA00219"/>
<evidence type="ECO:0000259" key="19">
    <source>
        <dbReference type="Pfam" id="PF02875"/>
    </source>
</evidence>
<comment type="function">
    <text evidence="1 17 18">Cell wall formation. Catalyzes the addition of glutamate to the nucleotide precursor UDP-N-acetylmuramoyl-L-alanine (UMA).</text>
</comment>
<evidence type="ECO:0000256" key="16">
    <source>
        <dbReference type="ARBA" id="ARBA00047632"/>
    </source>
</evidence>
<dbReference type="GO" id="GO:0005524">
    <property type="term" value="F:ATP binding"/>
    <property type="evidence" value="ECO:0007669"/>
    <property type="project" value="UniProtKB-UniRule"/>
</dbReference>
<dbReference type="RefSeq" id="WP_133362522.1">
    <property type="nucleotide sequence ID" value="NZ_CP037940.1"/>
</dbReference>
<evidence type="ECO:0000256" key="10">
    <source>
        <dbReference type="ARBA" id="ARBA00022840"/>
    </source>
</evidence>
<organism evidence="21 22">
    <name type="scientific">Periweissella cryptocerci</name>
    <dbReference type="NCBI Taxonomy" id="2506420"/>
    <lineage>
        <taxon>Bacteria</taxon>
        <taxon>Bacillati</taxon>
        <taxon>Bacillota</taxon>
        <taxon>Bacilli</taxon>
        <taxon>Lactobacillales</taxon>
        <taxon>Lactobacillaceae</taxon>
        <taxon>Periweissella</taxon>
    </lineage>
</organism>
<dbReference type="Proteomes" id="UP000292886">
    <property type="component" value="Chromosome"/>
</dbReference>
<evidence type="ECO:0000256" key="5">
    <source>
        <dbReference type="ARBA" id="ARBA00012212"/>
    </source>
</evidence>
<dbReference type="OrthoDB" id="9809796at2"/>
<comment type="subcellular location">
    <subcellularLocation>
        <location evidence="2 17 18">Cytoplasm</location>
    </subcellularLocation>
</comment>
<evidence type="ECO:0000313" key="21">
    <source>
        <dbReference type="EMBL" id="QBO35442.1"/>
    </source>
</evidence>
<evidence type="ECO:0000256" key="17">
    <source>
        <dbReference type="HAMAP-Rule" id="MF_00639"/>
    </source>
</evidence>
<dbReference type="AlphaFoldDB" id="A0A4P6YS41"/>
<keyword evidence="10 17" id="KW-0067">ATP-binding</keyword>
<evidence type="ECO:0000256" key="13">
    <source>
        <dbReference type="ARBA" id="ARBA00023316"/>
    </source>
</evidence>
<dbReference type="NCBIfam" id="TIGR01087">
    <property type="entry name" value="murD"/>
    <property type="match status" value="1"/>
</dbReference>
<dbReference type="GO" id="GO:0009252">
    <property type="term" value="P:peptidoglycan biosynthetic process"/>
    <property type="evidence" value="ECO:0007669"/>
    <property type="project" value="UniProtKB-UniRule"/>
</dbReference>
<dbReference type="InterPro" id="IPR013221">
    <property type="entry name" value="Mur_ligase_cen"/>
</dbReference>
<keyword evidence="7 17" id="KW-0963">Cytoplasm</keyword>
<comment type="similarity">
    <text evidence="4 17">Belongs to the MurCDEF family.</text>
</comment>
<comment type="catalytic activity">
    <reaction evidence="16 17 18">
        <text>UDP-N-acetyl-alpha-D-muramoyl-L-alanine + D-glutamate + ATP = UDP-N-acetyl-alpha-D-muramoyl-L-alanyl-D-glutamate + ADP + phosphate + H(+)</text>
        <dbReference type="Rhea" id="RHEA:16429"/>
        <dbReference type="ChEBI" id="CHEBI:15378"/>
        <dbReference type="ChEBI" id="CHEBI:29986"/>
        <dbReference type="ChEBI" id="CHEBI:30616"/>
        <dbReference type="ChEBI" id="CHEBI:43474"/>
        <dbReference type="ChEBI" id="CHEBI:83898"/>
        <dbReference type="ChEBI" id="CHEBI:83900"/>
        <dbReference type="ChEBI" id="CHEBI:456216"/>
        <dbReference type="EC" id="6.3.2.9"/>
    </reaction>
</comment>
<dbReference type="Pfam" id="PF08245">
    <property type="entry name" value="Mur_ligase_M"/>
    <property type="match status" value="1"/>
</dbReference>
<dbReference type="Gene3D" id="3.40.50.720">
    <property type="entry name" value="NAD(P)-binding Rossmann-like Domain"/>
    <property type="match status" value="1"/>
</dbReference>
<dbReference type="GO" id="GO:0051301">
    <property type="term" value="P:cell division"/>
    <property type="evidence" value="ECO:0007669"/>
    <property type="project" value="UniProtKB-KW"/>
</dbReference>
<evidence type="ECO:0000256" key="11">
    <source>
        <dbReference type="ARBA" id="ARBA00022960"/>
    </source>
</evidence>
<dbReference type="InterPro" id="IPR004101">
    <property type="entry name" value="Mur_ligase_C"/>
</dbReference>
<dbReference type="InterPro" id="IPR036565">
    <property type="entry name" value="Mur-like_cat_sf"/>
</dbReference>
<dbReference type="EMBL" id="CP037940">
    <property type="protein sequence ID" value="QBO35442.1"/>
    <property type="molecule type" value="Genomic_DNA"/>
</dbReference>
<feature type="domain" description="Mur ligase C-terminal" evidence="19">
    <location>
        <begin position="313"/>
        <end position="426"/>
    </location>
</feature>
<dbReference type="SUPFAM" id="SSF53244">
    <property type="entry name" value="MurD-like peptide ligases, peptide-binding domain"/>
    <property type="match status" value="1"/>
</dbReference>
<protein>
    <recommendedName>
        <fullName evidence="6 17">UDP-N-acetylmuramoylalanine--D-glutamate ligase</fullName>
        <ecNumber evidence="5 17">6.3.2.9</ecNumber>
    </recommendedName>
    <alternativeName>
        <fullName evidence="15 17">D-glutamic acid-adding enzyme</fullName>
    </alternativeName>
    <alternativeName>
        <fullName evidence="14 17">UDP-N-acetylmuramoyl-L-alanyl-D-glutamate synthetase</fullName>
    </alternativeName>
</protein>
<dbReference type="KEGG" id="wei:EQG49_02650"/>
<proteinExistence type="inferred from homology"/>
<evidence type="ECO:0000256" key="15">
    <source>
        <dbReference type="ARBA" id="ARBA00032324"/>
    </source>
</evidence>
<evidence type="ECO:0000256" key="6">
    <source>
        <dbReference type="ARBA" id="ARBA00015655"/>
    </source>
</evidence>
<evidence type="ECO:0000256" key="8">
    <source>
        <dbReference type="ARBA" id="ARBA00022598"/>
    </source>
</evidence>
<reference evidence="22" key="1">
    <citation type="submission" date="2019-03" db="EMBL/GenBank/DDBJ databases">
        <title>Weissella sp. 26KH-42 Genome sequencing.</title>
        <authorList>
            <person name="Heo J."/>
            <person name="Kim S.-J."/>
            <person name="Kim J.-S."/>
            <person name="Hong S.-B."/>
            <person name="Kwon S.-W."/>
        </authorList>
    </citation>
    <scope>NUCLEOTIDE SEQUENCE [LARGE SCALE GENOMIC DNA]</scope>
    <source>
        <strain evidence="22">26KH-42</strain>
    </source>
</reference>
<evidence type="ECO:0000259" key="20">
    <source>
        <dbReference type="Pfam" id="PF08245"/>
    </source>
</evidence>
<keyword evidence="17 18" id="KW-0132">Cell division</keyword>